<dbReference type="SUPFAM" id="SSF51735">
    <property type="entry name" value="NAD(P)-binding Rossmann-fold domains"/>
    <property type="match status" value="1"/>
</dbReference>
<feature type="non-terminal residue" evidence="3">
    <location>
        <position position="1"/>
    </location>
</feature>
<dbReference type="GO" id="GO:0016616">
    <property type="term" value="F:oxidoreductase activity, acting on the CH-OH group of donors, NAD or NADP as acceptor"/>
    <property type="evidence" value="ECO:0007669"/>
    <property type="project" value="TreeGrafter"/>
</dbReference>
<dbReference type="PANTHER" id="PTHR42760">
    <property type="entry name" value="SHORT-CHAIN DEHYDROGENASES/REDUCTASES FAMILY MEMBER"/>
    <property type="match status" value="1"/>
</dbReference>
<accession>X1GDP1</accession>
<reference evidence="3" key="1">
    <citation type="journal article" date="2014" name="Front. Microbiol.">
        <title>High frequency of phylogenetically diverse reductive dehalogenase-homologous genes in deep subseafloor sedimentary metagenomes.</title>
        <authorList>
            <person name="Kawai M."/>
            <person name="Futagami T."/>
            <person name="Toyoda A."/>
            <person name="Takaki Y."/>
            <person name="Nishi S."/>
            <person name="Hori S."/>
            <person name="Arai W."/>
            <person name="Tsubouchi T."/>
            <person name="Morono Y."/>
            <person name="Uchiyama I."/>
            <person name="Ito T."/>
            <person name="Fujiyama A."/>
            <person name="Inagaki F."/>
            <person name="Takami H."/>
        </authorList>
    </citation>
    <scope>NUCLEOTIDE SEQUENCE</scope>
    <source>
        <strain evidence="3">Expedition CK06-06</strain>
    </source>
</reference>
<organism evidence="3">
    <name type="scientific">marine sediment metagenome</name>
    <dbReference type="NCBI Taxonomy" id="412755"/>
    <lineage>
        <taxon>unclassified sequences</taxon>
        <taxon>metagenomes</taxon>
        <taxon>ecological metagenomes</taxon>
    </lineage>
</organism>
<name>X1GDP1_9ZZZZ</name>
<dbReference type="Pfam" id="PF13561">
    <property type="entry name" value="adh_short_C2"/>
    <property type="match status" value="2"/>
</dbReference>
<dbReference type="AlphaFoldDB" id="X1GDP1"/>
<dbReference type="InterPro" id="IPR036291">
    <property type="entry name" value="NAD(P)-bd_dom_sf"/>
</dbReference>
<protein>
    <recommendedName>
        <fullName evidence="4">SDR family oxidoreductase</fullName>
    </recommendedName>
</protein>
<dbReference type="PANTHER" id="PTHR42760:SF133">
    <property type="entry name" value="3-OXOACYL-[ACYL-CARRIER-PROTEIN] REDUCTASE"/>
    <property type="match status" value="1"/>
</dbReference>
<dbReference type="PRINTS" id="PR00081">
    <property type="entry name" value="GDHRDH"/>
</dbReference>
<dbReference type="InterPro" id="IPR002347">
    <property type="entry name" value="SDR_fam"/>
</dbReference>
<evidence type="ECO:0008006" key="4">
    <source>
        <dbReference type="Google" id="ProtNLM"/>
    </source>
</evidence>
<dbReference type="PRINTS" id="PR00080">
    <property type="entry name" value="SDRFAMILY"/>
</dbReference>
<evidence type="ECO:0000256" key="1">
    <source>
        <dbReference type="ARBA" id="ARBA00006484"/>
    </source>
</evidence>
<dbReference type="Gene3D" id="3.40.50.720">
    <property type="entry name" value="NAD(P)-binding Rossmann-like Domain"/>
    <property type="match status" value="1"/>
</dbReference>
<sequence length="236" mass="26783">ESLAISDINNLRIKEIIKKLDKEFKEKNIYGYKCDVSNENQISNFSNFLNKKVKNIDVLIYSAMSKPDLFYAPFPKYKFSVWDNVLKVNLSGAFLVTQKLLPLMRSPSSIIYISSIYAIVSPDFRIYENIKSNIYGGKYPLSSPAVYSASKAGLIGFSRYMAVYLAEKDIRVNALVPGGVYDNQDDNFYKEYIKKVPLKRMAVWSDYNGAILFLASDASRYMTGQILVVDGGLSTW</sequence>
<keyword evidence="2" id="KW-0560">Oxidoreductase</keyword>
<evidence type="ECO:0000256" key="2">
    <source>
        <dbReference type="ARBA" id="ARBA00023002"/>
    </source>
</evidence>
<gene>
    <name evidence="3" type="ORF">S03H2_34470</name>
</gene>
<dbReference type="EMBL" id="BARU01021037">
    <property type="protein sequence ID" value="GAH55981.1"/>
    <property type="molecule type" value="Genomic_DNA"/>
</dbReference>
<proteinExistence type="inferred from homology"/>
<comment type="similarity">
    <text evidence="1">Belongs to the short-chain dehydrogenases/reductases (SDR) family.</text>
</comment>
<evidence type="ECO:0000313" key="3">
    <source>
        <dbReference type="EMBL" id="GAH55981.1"/>
    </source>
</evidence>
<comment type="caution">
    <text evidence="3">The sequence shown here is derived from an EMBL/GenBank/DDBJ whole genome shotgun (WGS) entry which is preliminary data.</text>
</comment>